<dbReference type="Proteomes" id="UP000772434">
    <property type="component" value="Unassembled WGS sequence"/>
</dbReference>
<dbReference type="OrthoDB" id="3145912at2759"/>
<protein>
    <submittedName>
        <fullName evidence="1">Uncharacterized protein</fullName>
    </submittedName>
</protein>
<evidence type="ECO:0000313" key="1">
    <source>
        <dbReference type="EMBL" id="KAF9030665.1"/>
    </source>
</evidence>
<reference evidence="1" key="1">
    <citation type="submission" date="2020-11" db="EMBL/GenBank/DDBJ databases">
        <authorList>
            <consortium name="DOE Joint Genome Institute"/>
            <person name="Ahrendt S."/>
            <person name="Riley R."/>
            <person name="Andreopoulos W."/>
            <person name="Labutti K."/>
            <person name="Pangilinan J."/>
            <person name="Ruiz-Duenas F.J."/>
            <person name="Barrasa J.M."/>
            <person name="Sanchez-Garcia M."/>
            <person name="Camarero S."/>
            <person name="Miyauchi S."/>
            <person name="Serrano A."/>
            <person name="Linde D."/>
            <person name="Babiker R."/>
            <person name="Drula E."/>
            <person name="Ayuso-Fernandez I."/>
            <person name="Pacheco R."/>
            <person name="Padilla G."/>
            <person name="Ferreira P."/>
            <person name="Barriuso J."/>
            <person name="Kellner H."/>
            <person name="Castanera R."/>
            <person name="Alfaro M."/>
            <person name="Ramirez L."/>
            <person name="Pisabarro A.G."/>
            <person name="Kuo A."/>
            <person name="Tritt A."/>
            <person name="Lipzen A."/>
            <person name="He G."/>
            <person name="Yan M."/>
            <person name="Ng V."/>
            <person name="Cullen D."/>
            <person name="Martin F."/>
            <person name="Rosso M.-N."/>
            <person name="Henrissat B."/>
            <person name="Hibbett D."/>
            <person name="Martinez A.T."/>
            <person name="Grigoriev I.V."/>
        </authorList>
    </citation>
    <scope>NUCLEOTIDE SEQUENCE</scope>
    <source>
        <strain evidence="1">AH 40177</strain>
    </source>
</reference>
<dbReference type="AlphaFoldDB" id="A0A9P5TW72"/>
<accession>A0A9P5TW72</accession>
<feature type="non-terminal residue" evidence="1">
    <location>
        <position position="275"/>
    </location>
</feature>
<gene>
    <name evidence="1" type="ORF">BDP27DRAFT_1349038</name>
</gene>
<proteinExistence type="predicted"/>
<dbReference type="EMBL" id="JADNRY010000664">
    <property type="protein sequence ID" value="KAF9030665.1"/>
    <property type="molecule type" value="Genomic_DNA"/>
</dbReference>
<name>A0A9P5TW72_9AGAR</name>
<sequence length="275" mass="31144">MAKAEDLPLELQDEIFGLVASSDLHSVPNLALVDKRVNDRLLSDFYSTVEVTSWAQSSKFIKYSRPKVTTLAILSIRAHRLAWKIPEICPNIRKLALYEIPPSTDEAFWDSFSKLQLQVFSIRFAYHFGMAMDPNNGGQPPILESLTHLNCERITPWGHTEIACNISPSSFPNLTHVMLSTENIYDIAPEDDIELTLAVGTWLKLPGLKSLIIRFSRDTDMNQYRSSALGAAQIADPRVVCLRQIPYRCPLSGKAHFEFLNRMWALGEEEHSRNV</sequence>
<evidence type="ECO:0000313" key="2">
    <source>
        <dbReference type="Proteomes" id="UP000772434"/>
    </source>
</evidence>
<keyword evidence="2" id="KW-1185">Reference proteome</keyword>
<organism evidence="1 2">
    <name type="scientific">Rhodocollybia butyracea</name>
    <dbReference type="NCBI Taxonomy" id="206335"/>
    <lineage>
        <taxon>Eukaryota</taxon>
        <taxon>Fungi</taxon>
        <taxon>Dikarya</taxon>
        <taxon>Basidiomycota</taxon>
        <taxon>Agaricomycotina</taxon>
        <taxon>Agaricomycetes</taxon>
        <taxon>Agaricomycetidae</taxon>
        <taxon>Agaricales</taxon>
        <taxon>Marasmiineae</taxon>
        <taxon>Omphalotaceae</taxon>
        <taxon>Rhodocollybia</taxon>
    </lineage>
</organism>
<comment type="caution">
    <text evidence="1">The sequence shown here is derived from an EMBL/GenBank/DDBJ whole genome shotgun (WGS) entry which is preliminary data.</text>
</comment>